<keyword evidence="6 9" id="KW-1015">Disulfide bond</keyword>
<dbReference type="SMART" id="SM01110">
    <property type="entry name" value="Cutinase"/>
    <property type="match status" value="1"/>
</dbReference>
<dbReference type="Pfam" id="PF01083">
    <property type="entry name" value="Cutinase"/>
    <property type="match status" value="1"/>
</dbReference>
<keyword evidence="12" id="KW-1185">Reference proteome</keyword>
<keyword evidence="5" id="KW-0378">Hydrolase</keyword>
<dbReference type="SUPFAM" id="SSF53474">
    <property type="entry name" value="alpha/beta-Hydrolases"/>
    <property type="match status" value="1"/>
</dbReference>
<gene>
    <name evidence="11" type="ORF">PCON_03950</name>
</gene>
<feature type="signal peptide" evidence="10">
    <location>
        <begin position="1"/>
        <end position="17"/>
    </location>
</feature>
<feature type="chain" id="PRO_5004651726" description="cutinase" evidence="10">
    <location>
        <begin position="18"/>
        <end position="267"/>
    </location>
</feature>
<organism evidence="11 12">
    <name type="scientific">Pyronema omphalodes (strain CBS 100304)</name>
    <name type="common">Pyronema confluens</name>
    <dbReference type="NCBI Taxonomy" id="1076935"/>
    <lineage>
        <taxon>Eukaryota</taxon>
        <taxon>Fungi</taxon>
        <taxon>Dikarya</taxon>
        <taxon>Ascomycota</taxon>
        <taxon>Pezizomycotina</taxon>
        <taxon>Pezizomycetes</taxon>
        <taxon>Pezizales</taxon>
        <taxon>Pyronemataceae</taxon>
        <taxon>Pyronema</taxon>
    </lineage>
</organism>
<comment type="catalytic activity">
    <reaction evidence="7">
        <text>cutin + H2O = cutin monomers.</text>
        <dbReference type="EC" id="3.1.1.74"/>
    </reaction>
</comment>
<dbReference type="PRINTS" id="PR00129">
    <property type="entry name" value="CUTINASE"/>
</dbReference>
<evidence type="ECO:0000313" key="12">
    <source>
        <dbReference type="Proteomes" id="UP000018144"/>
    </source>
</evidence>
<dbReference type="OrthoDB" id="2975078at2759"/>
<sequence length="267" mass="28263">MLAINLLCVLLPALASAATLSPAIALENRFKQIHDEHHRNKTAAALSAPVDAPAVAKAPAVAATDEMTAFGDILKPEPSNPPNSNVIMTRNELLEGKCAPIIVIFARGTTEPGNVGDDVGPMFFDALMKLRPGKVMIQGVNNYKADIWGYLGGGSEEGAQDMANSVDRAAKQCPQSKIVMSGFSQGAQVTHKAAYKLKPDLHKFVGAIVLFGDPFKGDAFPGTLNNNVKTFCHDGDLICIGLPIPTPAHSNYEDDAPEAAAYVAARM</sequence>
<dbReference type="InterPro" id="IPR029058">
    <property type="entry name" value="AB_hydrolase_fold"/>
</dbReference>
<dbReference type="GO" id="GO:0050525">
    <property type="term" value="F:cutinase activity"/>
    <property type="evidence" value="ECO:0007669"/>
    <property type="project" value="UniProtKB-EC"/>
</dbReference>
<dbReference type="eggNOG" id="ENOG502S3AW">
    <property type="taxonomic scope" value="Eukaryota"/>
</dbReference>
<evidence type="ECO:0000256" key="3">
    <source>
        <dbReference type="ARBA" id="ARBA00022487"/>
    </source>
</evidence>
<keyword evidence="4 10" id="KW-0732">Signal</keyword>
<feature type="disulfide bond" evidence="9">
    <location>
        <begin position="98"/>
        <end position="173"/>
    </location>
</feature>
<dbReference type="InterPro" id="IPR000675">
    <property type="entry name" value="Cutinase/axe"/>
</dbReference>
<feature type="active site" evidence="8">
    <location>
        <position position="236"/>
    </location>
</feature>
<evidence type="ECO:0000256" key="1">
    <source>
        <dbReference type="ARBA" id="ARBA00007534"/>
    </source>
</evidence>
<dbReference type="InterPro" id="IPR011150">
    <property type="entry name" value="Cutinase_monf"/>
</dbReference>
<feature type="active site" description="Nucleophile" evidence="8">
    <location>
        <position position="184"/>
    </location>
</feature>
<dbReference type="STRING" id="1076935.U4LVG7"/>
<dbReference type="EC" id="3.1.1.74" evidence="2"/>
<keyword evidence="3" id="KW-0719">Serine esterase</keyword>
<evidence type="ECO:0000256" key="10">
    <source>
        <dbReference type="SAM" id="SignalP"/>
    </source>
</evidence>
<evidence type="ECO:0000256" key="7">
    <source>
        <dbReference type="ARBA" id="ARBA00034045"/>
    </source>
</evidence>
<reference evidence="11 12" key="1">
    <citation type="journal article" date="2013" name="PLoS Genet.">
        <title>The genome and development-dependent transcriptomes of Pyronema confluens: a window into fungal evolution.</title>
        <authorList>
            <person name="Traeger S."/>
            <person name="Altegoer F."/>
            <person name="Freitag M."/>
            <person name="Gabaldon T."/>
            <person name="Kempken F."/>
            <person name="Kumar A."/>
            <person name="Marcet-Houben M."/>
            <person name="Poggeler S."/>
            <person name="Stajich J.E."/>
            <person name="Nowrousian M."/>
        </authorList>
    </citation>
    <scope>NUCLEOTIDE SEQUENCE [LARGE SCALE GENOMIC DNA]</scope>
    <source>
        <strain evidence="12">CBS 100304</strain>
        <tissue evidence="11">Vegetative mycelium</tissue>
    </source>
</reference>
<proteinExistence type="inferred from homology"/>
<dbReference type="GO" id="GO:0016052">
    <property type="term" value="P:carbohydrate catabolic process"/>
    <property type="evidence" value="ECO:0007669"/>
    <property type="project" value="TreeGrafter"/>
</dbReference>
<dbReference type="Gene3D" id="3.40.50.1820">
    <property type="entry name" value="alpha/beta hydrolase"/>
    <property type="match status" value="1"/>
</dbReference>
<evidence type="ECO:0000256" key="9">
    <source>
        <dbReference type="PIRSR" id="PIRSR611150-2"/>
    </source>
</evidence>
<evidence type="ECO:0000256" key="5">
    <source>
        <dbReference type="ARBA" id="ARBA00022801"/>
    </source>
</evidence>
<evidence type="ECO:0000313" key="11">
    <source>
        <dbReference type="EMBL" id="CCX34557.1"/>
    </source>
</evidence>
<dbReference type="Proteomes" id="UP000018144">
    <property type="component" value="Unassembled WGS sequence"/>
</dbReference>
<accession>U4LVG7</accession>
<dbReference type="OMA" id="QWMADNC"/>
<dbReference type="AlphaFoldDB" id="U4LVG7"/>
<dbReference type="PANTHER" id="PTHR48250:SF2">
    <property type="entry name" value="CUTINASE"/>
    <property type="match status" value="1"/>
</dbReference>
<evidence type="ECO:0000256" key="2">
    <source>
        <dbReference type="ARBA" id="ARBA00013095"/>
    </source>
</evidence>
<dbReference type="GO" id="GO:0005576">
    <property type="term" value="C:extracellular region"/>
    <property type="evidence" value="ECO:0007669"/>
    <property type="project" value="InterPro"/>
</dbReference>
<feature type="disulfide bond" evidence="9">
    <location>
        <begin position="232"/>
        <end position="239"/>
    </location>
</feature>
<comment type="similarity">
    <text evidence="1">Belongs to the cutinase family.</text>
</comment>
<dbReference type="EMBL" id="HF936567">
    <property type="protein sequence ID" value="CCX34557.1"/>
    <property type="molecule type" value="Genomic_DNA"/>
</dbReference>
<name>U4LVG7_PYROM</name>
<feature type="active site" description="Proton donor/acceptor" evidence="8">
    <location>
        <position position="249"/>
    </location>
</feature>
<evidence type="ECO:0000256" key="6">
    <source>
        <dbReference type="ARBA" id="ARBA00023157"/>
    </source>
</evidence>
<evidence type="ECO:0000256" key="4">
    <source>
        <dbReference type="ARBA" id="ARBA00022729"/>
    </source>
</evidence>
<evidence type="ECO:0000256" key="8">
    <source>
        <dbReference type="PIRSR" id="PIRSR611150-1"/>
    </source>
</evidence>
<dbReference type="PANTHER" id="PTHR48250">
    <property type="entry name" value="CUTINASE 2-RELATED"/>
    <property type="match status" value="1"/>
</dbReference>
<protein>
    <recommendedName>
        <fullName evidence="2">cutinase</fullName>
        <ecNumber evidence="2">3.1.1.74</ecNumber>
    </recommendedName>
</protein>